<gene>
    <name evidence="2" type="ORF">rCG_52349</name>
</gene>
<protein>
    <submittedName>
        <fullName evidence="2">RCG52349</fullName>
    </submittedName>
</protein>
<evidence type="ECO:0000313" key="3">
    <source>
        <dbReference type="Proteomes" id="UP000234681"/>
    </source>
</evidence>
<dbReference type="Proteomes" id="UP000234681">
    <property type="component" value="Chromosome 4"/>
</dbReference>
<name>A6K0F2_RAT</name>
<organism evidence="2 3">
    <name type="scientific">Rattus norvegicus</name>
    <name type="common">Rat</name>
    <dbReference type="NCBI Taxonomy" id="10116"/>
    <lineage>
        <taxon>Eukaryota</taxon>
        <taxon>Metazoa</taxon>
        <taxon>Chordata</taxon>
        <taxon>Craniata</taxon>
        <taxon>Vertebrata</taxon>
        <taxon>Euteleostomi</taxon>
        <taxon>Mammalia</taxon>
        <taxon>Eutheria</taxon>
        <taxon>Euarchontoglires</taxon>
        <taxon>Glires</taxon>
        <taxon>Rodentia</taxon>
        <taxon>Myomorpha</taxon>
        <taxon>Muroidea</taxon>
        <taxon>Muridae</taxon>
        <taxon>Murinae</taxon>
        <taxon>Rattus</taxon>
    </lineage>
</organism>
<evidence type="ECO:0000256" key="1">
    <source>
        <dbReference type="SAM" id="MobiDB-lite"/>
    </source>
</evidence>
<sequence length="79" mass="8518">MLKGRKGGGGQGSEAKGIVPPPPYSAPGLFSPEMKPDAPSEMQPCLRVKQDQPEHKGYKVRVLTMHPYQGLNMNIASLS</sequence>
<proteinExistence type="predicted"/>
<feature type="region of interest" description="Disordered" evidence="1">
    <location>
        <begin position="1"/>
        <end position="42"/>
    </location>
</feature>
<reference evidence="2 3" key="1">
    <citation type="submission" date="2005-09" db="EMBL/GenBank/DDBJ databases">
        <authorList>
            <person name="Mural R.J."/>
            <person name="Li P.W."/>
            <person name="Adams M.D."/>
            <person name="Amanatides P.G."/>
            <person name="Baden-Tillson H."/>
            <person name="Barnstead M."/>
            <person name="Chin S.H."/>
            <person name="Dew I."/>
            <person name="Evans C.A."/>
            <person name="Ferriera S."/>
            <person name="Flanigan M."/>
            <person name="Fosler C."/>
            <person name="Glodek A."/>
            <person name="Gu Z."/>
            <person name="Holt R.A."/>
            <person name="Jennings D."/>
            <person name="Kraft C.L."/>
            <person name="Lu F."/>
            <person name="Nguyen T."/>
            <person name="Nusskern D.R."/>
            <person name="Pfannkoch C.M."/>
            <person name="Sitter C."/>
            <person name="Sutton G.G."/>
            <person name="Venter J.C."/>
            <person name="Wang Z."/>
            <person name="Woodage T."/>
            <person name="Zheng X.H."/>
            <person name="Zhong F."/>
        </authorList>
    </citation>
    <scope>NUCLEOTIDE SEQUENCE [LARGE SCALE GENOMIC DNA]</scope>
    <source>
        <strain>BN</strain>
        <strain evidence="3">Sprague-Dawley</strain>
    </source>
</reference>
<dbReference type="EMBL" id="CH474011">
    <property type="protein sequence ID" value="EDL88266.1"/>
    <property type="molecule type" value="Genomic_DNA"/>
</dbReference>
<evidence type="ECO:0000313" key="2">
    <source>
        <dbReference type="EMBL" id="EDL88266.1"/>
    </source>
</evidence>
<accession>A6K0F2</accession>
<dbReference type="AlphaFoldDB" id="A6K0F2"/>